<evidence type="ECO:0000256" key="1">
    <source>
        <dbReference type="SAM" id="MobiDB-lite"/>
    </source>
</evidence>
<feature type="compositionally biased region" description="Gly residues" evidence="1">
    <location>
        <begin position="58"/>
        <end position="68"/>
    </location>
</feature>
<dbReference type="AlphaFoldDB" id="T0QC43"/>
<dbReference type="Proteomes" id="UP000030762">
    <property type="component" value="Unassembled WGS sequence"/>
</dbReference>
<dbReference type="VEuPathDB" id="FungiDB:SDRG_11310"/>
<sequence>MDRYCSYARMATPTPRAPPTPTPAAEQAQAAVKKKKKPQDQLPALSNDQDPSGQQAPGQGGTEEGGGSDGKKKYPCAHCHTMDHNMWTCPIITDRAERIKLINEARARQAQESGPKPNVSAVFNAGRTLPTPASRTLAARTVGTSWKNYQPS</sequence>
<proteinExistence type="predicted"/>
<keyword evidence="3" id="KW-1185">Reference proteome</keyword>
<name>T0QC43_SAPDV</name>
<reference evidence="2 3" key="1">
    <citation type="submission" date="2012-04" db="EMBL/GenBank/DDBJ databases">
        <title>The Genome Sequence of Saprolegnia declina VS20.</title>
        <authorList>
            <consortium name="The Broad Institute Genome Sequencing Platform"/>
            <person name="Russ C."/>
            <person name="Nusbaum C."/>
            <person name="Tyler B."/>
            <person name="van West P."/>
            <person name="Dieguez-Uribeondo J."/>
            <person name="de Bruijn I."/>
            <person name="Tripathy S."/>
            <person name="Jiang R."/>
            <person name="Young S.K."/>
            <person name="Zeng Q."/>
            <person name="Gargeya S."/>
            <person name="Fitzgerald M."/>
            <person name="Haas B."/>
            <person name="Abouelleil A."/>
            <person name="Alvarado L."/>
            <person name="Arachchi H.M."/>
            <person name="Berlin A."/>
            <person name="Chapman S.B."/>
            <person name="Goldberg J."/>
            <person name="Griggs A."/>
            <person name="Gujja S."/>
            <person name="Hansen M."/>
            <person name="Howarth C."/>
            <person name="Imamovic A."/>
            <person name="Larimer J."/>
            <person name="McCowen C."/>
            <person name="Montmayeur A."/>
            <person name="Murphy C."/>
            <person name="Neiman D."/>
            <person name="Pearson M."/>
            <person name="Priest M."/>
            <person name="Roberts A."/>
            <person name="Saif S."/>
            <person name="Shea T."/>
            <person name="Sisk P."/>
            <person name="Sykes S."/>
            <person name="Wortman J."/>
            <person name="Nusbaum C."/>
            <person name="Birren B."/>
        </authorList>
    </citation>
    <scope>NUCLEOTIDE SEQUENCE [LARGE SCALE GENOMIC DNA]</scope>
    <source>
        <strain evidence="2 3">VS20</strain>
    </source>
</reference>
<dbReference type="EMBL" id="JH767171">
    <property type="protein sequence ID" value="EQC31125.1"/>
    <property type="molecule type" value="Genomic_DNA"/>
</dbReference>
<feature type="region of interest" description="Disordered" evidence="1">
    <location>
        <begin position="1"/>
        <end position="76"/>
    </location>
</feature>
<accession>T0QC43</accession>
<protein>
    <submittedName>
        <fullName evidence="2">Uncharacterized protein</fullName>
    </submittedName>
</protein>
<dbReference type="GeneID" id="19952037"/>
<evidence type="ECO:0000313" key="2">
    <source>
        <dbReference type="EMBL" id="EQC31125.1"/>
    </source>
</evidence>
<dbReference type="InParanoid" id="T0QC43"/>
<gene>
    <name evidence="2" type="ORF">SDRG_11310</name>
</gene>
<feature type="region of interest" description="Disordered" evidence="1">
    <location>
        <begin position="106"/>
        <end position="127"/>
    </location>
</feature>
<organism evidence="2 3">
    <name type="scientific">Saprolegnia diclina (strain VS20)</name>
    <dbReference type="NCBI Taxonomy" id="1156394"/>
    <lineage>
        <taxon>Eukaryota</taxon>
        <taxon>Sar</taxon>
        <taxon>Stramenopiles</taxon>
        <taxon>Oomycota</taxon>
        <taxon>Saprolegniomycetes</taxon>
        <taxon>Saprolegniales</taxon>
        <taxon>Saprolegniaceae</taxon>
        <taxon>Saprolegnia</taxon>
    </lineage>
</organism>
<dbReference type="RefSeq" id="XP_008615564.1">
    <property type="nucleotide sequence ID" value="XM_008617342.1"/>
</dbReference>
<evidence type="ECO:0000313" key="3">
    <source>
        <dbReference type="Proteomes" id="UP000030762"/>
    </source>
</evidence>